<dbReference type="InterPro" id="IPR013087">
    <property type="entry name" value="Znf_C2H2_type"/>
</dbReference>
<dbReference type="InterPro" id="IPR036236">
    <property type="entry name" value="Znf_C2H2_sf"/>
</dbReference>
<proteinExistence type="predicted"/>
<dbReference type="Proteomes" id="UP000664521">
    <property type="component" value="Unassembled WGS sequence"/>
</dbReference>
<feature type="domain" description="C2H2-type" evidence="6">
    <location>
        <begin position="220"/>
        <end position="244"/>
    </location>
</feature>
<dbReference type="SMART" id="SM00355">
    <property type="entry name" value="ZnF_C2H2"/>
    <property type="match status" value="3"/>
</dbReference>
<dbReference type="SUPFAM" id="SSF57667">
    <property type="entry name" value="beta-beta-alpha zinc fingers"/>
    <property type="match status" value="1"/>
</dbReference>
<dbReference type="GO" id="GO:0000978">
    <property type="term" value="F:RNA polymerase II cis-regulatory region sequence-specific DNA binding"/>
    <property type="evidence" value="ECO:0007669"/>
    <property type="project" value="UniProtKB-ARBA"/>
</dbReference>
<evidence type="ECO:0000313" key="8">
    <source>
        <dbReference type="Proteomes" id="UP000664521"/>
    </source>
</evidence>
<dbReference type="FunFam" id="3.30.160.60:FF:000072">
    <property type="entry name" value="zinc finger protein 143 isoform X1"/>
    <property type="match status" value="1"/>
</dbReference>
<dbReference type="OrthoDB" id="2687452at2759"/>
<dbReference type="GO" id="GO:0000981">
    <property type="term" value="F:DNA-binding transcription factor activity, RNA polymerase II-specific"/>
    <property type="evidence" value="ECO:0007669"/>
    <property type="project" value="UniProtKB-ARBA"/>
</dbReference>
<keyword evidence="4" id="KW-0862">Zinc</keyword>
<reference evidence="7" key="1">
    <citation type="submission" date="2021-03" db="EMBL/GenBank/DDBJ databases">
        <authorList>
            <person name="Tagirdzhanova G."/>
        </authorList>
    </citation>
    <scope>NUCLEOTIDE SEQUENCE</scope>
</reference>
<evidence type="ECO:0000256" key="2">
    <source>
        <dbReference type="ARBA" id="ARBA00022737"/>
    </source>
</evidence>
<protein>
    <recommendedName>
        <fullName evidence="6">C2H2-type domain-containing protein</fullName>
    </recommendedName>
</protein>
<keyword evidence="2" id="KW-0677">Repeat</keyword>
<accession>A0A8H3IDL9</accession>
<dbReference type="Gene3D" id="3.30.160.60">
    <property type="entry name" value="Classic Zinc Finger"/>
    <property type="match status" value="1"/>
</dbReference>
<gene>
    <name evidence="7" type="ORF">HETSPECPRED_000824</name>
</gene>
<organism evidence="7 8">
    <name type="scientific">Heterodermia speciosa</name>
    <dbReference type="NCBI Taxonomy" id="116794"/>
    <lineage>
        <taxon>Eukaryota</taxon>
        <taxon>Fungi</taxon>
        <taxon>Dikarya</taxon>
        <taxon>Ascomycota</taxon>
        <taxon>Pezizomycotina</taxon>
        <taxon>Lecanoromycetes</taxon>
        <taxon>OSLEUM clade</taxon>
        <taxon>Lecanoromycetidae</taxon>
        <taxon>Caliciales</taxon>
        <taxon>Physciaceae</taxon>
        <taxon>Heterodermia</taxon>
    </lineage>
</organism>
<keyword evidence="1" id="KW-0479">Metal-binding</keyword>
<sequence>MQRAPFGRLELPMENPQFSLQPMAAAEPGLFRESLQTGQQVGPQVLCLFPGCEFKSPDVFALEYHQQQKHIGTPVPGKIITLPLSEVSPPRAVATNSQGPCFDLSPFVNGVGPSADSPTCYATLNAQRMAMSQPEYFGHTTSLYDGLRLASPGQSCFPFAGGHNTVRPTTNPQSHFPQHPHMGIIAPQGPSIQYTPNQVQTSIQQNAHRANPSNVPSRRYRCQHPGCNKTASRHSDLNRHMRTHQAGVKGFDCPDPGCNRKGVKGFPRKDKMLDHYHAVHQ</sequence>
<dbReference type="EMBL" id="CAJPDS010000011">
    <property type="protein sequence ID" value="CAF9912080.1"/>
    <property type="molecule type" value="Genomic_DNA"/>
</dbReference>
<evidence type="ECO:0000256" key="5">
    <source>
        <dbReference type="PROSITE-ProRule" id="PRU00042"/>
    </source>
</evidence>
<name>A0A8H3IDL9_9LECA</name>
<evidence type="ECO:0000259" key="6">
    <source>
        <dbReference type="PROSITE" id="PS50157"/>
    </source>
</evidence>
<keyword evidence="3 5" id="KW-0863">Zinc-finger</keyword>
<dbReference type="PROSITE" id="PS50157">
    <property type="entry name" value="ZINC_FINGER_C2H2_2"/>
    <property type="match status" value="1"/>
</dbReference>
<evidence type="ECO:0000313" key="7">
    <source>
        <dbReference type="EMBL" id="CAF9912080.1"/>
    </source>
</evidence>
<evidence type="ECO:0000256" key="4">
    <source>
        <dbReference type="ARBA" id="ARBA00022833"/>
    </source>
</evidence>
<keyword evidence="8" id="KW-1185">Reference proteome</keyword>
<comment type="caution">
    <text evidence="7">The sequence shown here is derived from an EMBL/GenBank/DDBJ whole genome shotgun (WGS) entry which is preliminary data.</text>
</comment>
<dbReference type="GO" id="GO:0008270">
    <property type="term" value="F:zinc ion binding"/>
    <property type="evidence" value="ECO:0007669"/>
    <property type="project" value="UniProtKB-KW"/>
</dbReference>
<dbReference type="AlphaFoldDB" id="A0A8H3IDL9"/>
<evidence type="ECO:0000256" key="3">
    <source>
        <dbReference type="ARBA" id="ARBA00022771"/>
    </source>
</evidence>
<evidence type="ECO:0000256" key="1">
    <source>
        <dbReference type="ARBA" id="ARBA00022723"/>
    </source>
</evidence>